<dbReference type="InterPro" id="IPR002048">
    <property type="entry name" value="EF_hand_dom"/>
</dbReference>
<dbReference type="SMART" id="SM00054">
    <property type="entry name" value="EFh"/>
    <property type="match status" value="2"/>
</dbReference>
<dbReference type="PROSITE" id="PS00018">
    <property type="entry name" value="EF_HAND_1"/>
    <property type="match status" value="2"/>
</dbReference>
<dbReference type="GO" id="GO:0005509">
    <property type="term" value="F:calcium ion binding"/>
    <property type="evidence" value="ECO:0007669"/>
    <property type="project" value="InterPro"/>
</dbReference>
<name>A0A2I0W5D2_9ASPA</name>
<evidence type="ECO:0000256" key="3">
    <source>
        <dbReference type="ARBA" id="ARBA00022837"/>
    </source>
</evidence>
<sequence length="85" mass="9400">MSKDEEGLTPEMERMFKKFDANGDGKVSKSELAEALRTLGSTSSDDVQHIMAELDTNGDGFIDFHEFASFCRNNSGLMNDVSKAF</sequence>
<dbReference type="InterPro" id="IPR011992">
    <property type="entry name" value="EF-hand-dom_pair"/>
</dbReference>
<dbReference type="InterPro" id="IPR018247">
    <property type="entry name" value="EF_Hand_1_Ca_BS"/>
</dbReference>
<feature type="domain" description="EF-hand" evidence="4">
    <location>
        <begin position="45"/>
        <end position="77"/>
    </location>
</feature>
<keyword evidence="6" id="KW-1185">Reference proteome</keyword>
<dbReference type="Pfam" id="PF13499">
    <property type="entry name" value="EF-hand_7"/>
    <property type="match status" value="1"/>
</dbReference>
<evidence type="ECO:0000259" key="4">
    <source>
        <dbReference type="PROSITE" id="PS50222"/>
    </source>
</evidence>
<evidence type="ECO:0000313" key="6">
    <source>
        <dbReference type="Proteomes" id="UP000233837"/>
    </source>
</evidence>
<evidence type="ECO:0000256" key="2">
    <source>
        <dbReference type="ARBA" id="ARBA00022737"/>
    </source>
</evidence>
<dbReference type="AlphaFoldDB" id="A0A2I0W5D2"/>
<proteinExistence type="predicted"/>
<organism evidence="5 6">
    <name type="scientific">Dendrobium catenatum</name>
    <dbReference type="NCBI Taxonomy" id="906689"/>
    <lineage>
        <taxon>Eukaryota</taxon>
        <taxon>Viridiplantae</taxon>
        <taxon>Streptophyta</taxon>
        <taxon>Embryophyta</taxon>
        <taxon>Tracheophyta</taxon>
        <taxon>Spermatophyta</taxon>
        <taxon>Magnoliopsida</taxon>
        <taxon>Liliopsida</taxon>
        <taxon>Asparagales</taxon>
        <taxon>Orchidaceae</taxon>
        <taxon>Epidendroideae</taxon>
        <taxon>Malaxideae</taxon>
        <taxon>Dendrobiinae</taxon>
        <taxon>Dendrobium</taxon>
    </lineage>
</organism>
<dbReference type="CDD" id="cd00051">
    <property type="entry name" value="EFh"/>
    <property type="match status" value="1"/>
</dbReference>
<dbReference type="InterPro" id="IPR039647">
    <property type="entry name" value="EF_hand_pair_protein_CML-like"/>
</dbReference>
<keyword evidence="1" id="KW-0479">Metal-binding</keyword>
<dbReference type="Proteomes" id="UP000233837">
    <property type="component" value="Unassembled WGS sequence"/>
</dbReference>
<dbReference type="PANTHER" id="PTHR10891">
    <property type="entry name" value="EF-HAND CALCIUM-BINDING DOMAIN CONTAINING PROTEIN"/>
    <property type="match status" value="1"/>
</dbReference>
<feature type="domain" description="EF-hand" evidence="4">
    <location>
        <begin position="7"/>
        <end position="42"/>
    </location>
</feature>
<evidence type="ECO:0000313" key="5">
    <source>
        <dbReference type="EMBL" id="PKU70866.1"/>
    </source>
</evidence>
<dbReference type="EMBL" id="KZ502909">
    <property type="protein sequence ID" value="PKU70866.1"/>
    <property type="molecule type" value="Genomic_DNA"/>
</dbReference>
<evidence type="ECO:0000256" key="1">
    <source>
        <dbReference type="ARBA" id="ARBA00022723"/>
    </source>
</evidence>
<accession>A0A2I0W5D2</accession>
<keyword evidence="2" id="KW-0677">Repeat</keyword>
<dbReference type="SUPFAM" id="SSF47473">
    <property type="entry name" value="EF-hand"/>
    <property type="match status" value="1"/>
</dbReference>
<reference evidence="5 6" key="1">
    <citation type="journal article" date="2016" name="Sci. Rep.">
        <title>The Dendrobium catenatum Lindl. genome sequence provides insights into polysaccharide synthase, floral development and adaptive evolution.</title>
        <authorList>
            <person name="Zhang G.Q."/>
            <person name="Xu Q."/>
            <person name="Bian C."/>
            <person name="Tsai W.C."/>
            <person name="Yeh C.M."/>
            <person name="Liu K.W."/>
            <person name="Yoshida K."/>
            <person name="Zhang L.S."/>
            <person name="Chang S.B."/>
            <person name="Chen F."/>
            <person name="Shi Y."/>
            <person name="Su Y.Y."/>
            <person name="Zhang Y.Q."/>
            <person name="Chen L.J."/>
            <person name="Yin Y."/>
            <person name="Lin M."/>
            <person name="Huang H."/>
            <person name="Deng H."/>
            <person name="Wang Z.W."/>
            <person name="Zhu S.L."/>
            <person name="Zhao X."/>
            <person name="Deng C."/>
            <person name="Niu S.C."/>
            <person name="Huang J."/>
            <person name="Wang M."/>
            <person name="Liu G.H."/>
            <person name="Yang H.J."/>
            <person name="Xiao X.J."/>
            <person name="Hsiao Y.Y."/>
            <person name="Wu W.L."/>
            <person name="Chen Y.Y."/>
            <person name="Mitsuda N."/>
            <person name="Ohme-Takagi M."/>
            <person name="Luo Y.B."/>
            <person name="Van de Peer Y."/>
            <person name="Liu Z.J."/>
        </authorList>
    </citation>
    <scope>NUCLEOTIDE SEQUENCE [LARGE SCALE GENOMIC DNA]</scope>
    <source>
        <tissue evidence="5">The whole plant</tissue>
    </source>
</reference>
<keyword evidence="3" id="KW-0106">Calcium</keyword>
<dbReference type="Gene3D" id="1.10.238.10">
    <property type="entry name" value="EF-hand"/>
    <property type="match status" value="1"/>
</dbReference>
<dbReference type="PROSITE" id="PS50222">
    <property type="entry name" value="EF_HAND_2"/>
    <property type="match status" value="2"/>
</dbReference>
<protein>
    <submittedName>
        <fullName evidence="5">Polcalcin Phl p 7</fullName>
    </submittedName>
</protein>
<reference evidence="5 6" key="2">
    <citation type="journal article" date="2017" name="Nature">
        <title>The Apostasia genome and the evolution of orchids.</title>
        <authorList>
            <person name="Zhang G.Q."/>
            <person name="Liu K.W."/>
            <person name="Li Z."/>
            <person name="Lohaus R."/>
            <person name="Hsiao Y.Y."/>
            <person name="Niu S.C."/>
            <person name="Wang J.Y."/>
            <person name="Lin Y.C."/>
            <person name="Xu Q."/>
            <person name="Chen L.J."/>
            <person name="Yoshida K."/>
            <person name="Fujiwara S."/>
            <person name="Wang Z.W."/>
            <person name="Zhang Y.Q."/>
            <person name="Mitsuda N."/>
            <person name="Wang M."/>
            <person name="Liu G.H."/>
            <person name="Pecoraro L."/>
            <person name="Huang H.X."/>
            <person name="Xiao X.J."/>
            <person name="Lin M."/>
            <person name="Wu X.Y."/>
            <person name="Wu W.L."/>
            <person name="Chen Y.Y."/>
            <person name="Chang S.B."/>
            <person name="Sakamoto S."/>
            <person name="Ohme-Takagi M."/>
            <person name="Yagi M."/>
            <person name="Zeng S.J."/>
            <person name="Shen C.Y."/>
            <person name="Yeh C.M."/>
            <person name="Luo Y.B."/>
            <person name="Tsai W.C."/>
            <person name="Van de Peer Y."/>
            <person name="Liu Z.J."/>
        </authorList>
    </citation>
    <scope>NUCLEOTIDE SEQUENCE [LARGE SCALE GENOMIC DNA]</scope>
    <source>
        <tissue evidence="5">The whole plant</tissue>
    </source>
</reference>
<dbReference type="STRING" id="906689.A0A2I0W5D2"/>
<gene>
    <name evidence="5" type="ORF">MA16_Dca019123</name>
</gene>